<sequence length="143" mass="16313">MKSKSLLLFVLILFSLSFAQKVSKEKATKAITDSLKGARVEAIEYSKEKGSYEAKVNFNYKKLLVRVNGTNGKITEIIEVEDPIFNHVKEIANIVAPGEIIEKSEERDENEITYYLRIKGKDKMVREIEISISIGEPEEEEEE</sequence>
<evidence type="ECO:0000256" key="1">
    <source>
        <dbReference type="SAM" id="SignalP"/>
    </source>
</evidence>
<proteinExistence type="predicted"/>
<protein>
    <recommendedName>
        <fullName evidence="3">PepSY domain-containing protein</fullName>
    </recommendedName>
</protein>
<organism evidence="2">
    <name type="scientific">candidate division WOR-3 bacterium</name>
    <dbReference type="NCBI Taxonomy" id="2052148"/>
    <lineage>
        <taxon>Bacteria</taxon>
        <taxon>Bacteria division WOR-3</taxon>
    </lineage>
</organism>
<evidence type="ECO:0008006" key="3">
    <source>
        <dbReference type="Google" id="ProtNLM"/>
    </source>
</evidence>
<keyword evidence="1" id="KW-0732">Signal</keyword>
<dbReference type="EMBL" id="DTMQ01000045">
    <property type="protein sequence ID" value="HGE99904.1"/>
    <property type="molecule type" value="Genomic_DNA"/>
</dbReference>
<name>A0A7C3UQL0_UNCW3</name>
<evidence type="ECO:0000313" key="2">
    <source>
        <dbReference type="EMBL" id="HGE99904.1"/>
    </source>
</evidence>
<feature type="signal peptide" evidence="1">
    <location>
        <begin position="1"/>
        <end position="19"/>
    </location>
</feature>
<gene>
    <name evidence="2" type="ORF">ENX07_07560</name>
</gene>
<accession>A0A7C3UQL0</accession>
<feature type="chain" id="PRO_5027758165" description="PepSY domain-containing protein" evidence="1">
    <location>
        <begin position="20"/>
        <end position="143"/>
    </location>
</feature>
<dbReference type="AlphaFoldDB" id="A0A7C3UQL0"/>
<comment type="caution">
    <text evidence="2">The sequence shown here is derived from an EMBL/GenBank/DDBJ whole genome shotgun (WGS) entry which is preliminary data.</text>
</comment>
<reference evidence="2" key="1">
    <citation type="journal article" date="2020" name="mSystems">
        <title>Genome- and Community-Level Interaction Insights into Carbon Utilization and Element Cycling Functions of Hydrothermarchaeota in Hydrothermal Sediment.</title>
        <authorList>
            <person name="Zhou Z."/>
            <person name="Liu Y."/>
            <person name="Xu W."/>
            <person name="Pan J."/>
            <person name="Luo Z.H."/>
            <person name="Li M."/>
        </authorList>
    </citation>
    <scope>NUCLEOTIDE SEQUENCE [LARGE SCALE GENOMIC DNA]</scope>
    <source>
        <strain evidence="2">SpSt-906</strain>
    </source>
</reference>